<dbReference type="Pfam" id="PF12867">
    <property type="entry name" value="DinB_2"/>
    <property type="match status" value="1"/>
</dbReference>
<keyword evidence="1" id="KW-0175">Coiled coil</keyword>
<keyword evidence="4" id="KW-1185">Reference proteome</keyword>
<dbReference type="Proteomes" id="UP000737402">
    <property type="component" value="Unassembled WGS sequence"/>
</dbReference>
<dbReference type="SUPFAM" id="SSF109854">
    <property type="entry name" value="DinB/YfiT-like putative metalloenzymes"/>
    <property type="match status" value="1"/>
</dbReference>
<organism evidence="3 4">
    <name type="scientific">Sutcliffiella tianshenii</name>
    <dbReference type="NCBI Taxonomy" id="1463404"/>
    <lineage>
        <taxon>Bacteria</taxon>
        <taxon>Bacillati</taxon>
        <taxon>Bacillota</taxon>
        <taxon>Bacilli</taxon>
        <taxon>Bacillales</taxon>
        <taxon>Bacillaceae</taxon>
        <taxon>Sutcliffiella</taxon>
    </lineage>
</organism>
<sequence>MNKSEIIQHHQTFMNFARSLDGLSESQWRAPISHEKWTVAEVIGHLIPWDEFVLHKRIPYFLTGETLPAAPNPNVVNELGARDARMEEKDVTISRFLSTRRQLMEEIEQIEEHYWEQEITIGTTTINLFDYFVDLARHDGHHAAQIKALL</sequence>
<gene>
    <name evidence="3" type="ORF">JOC95_003869</name>
</gene>
<proteinExistence type="predicted"/>
<dbReference type="InterPro" id="IPR034660">
    <property type="entry name" value="DinB/YfiT-like"/>
</dbReference>
<protein>
    <submittedName>
        <fullName evidence="3">Damage-inducible protein DinB</fullName>
    </submittedName>
</protein>
<accession>A0ABS2P4T3</accession>
<comment type="caution">
    <text evidence="3">The sequence shown here is derived from an EMBL/GenBank/DDBJ whole genome shotgun (WGS) entry which is preliminary data.</text>
</comment>
<reference evidence="3 4" key="1">
    <citation type="submission" date="2021-01" db="EMBL/GenBank/DDBJ databases">
        <title>Genomic Encyclopedia of Type Strains, Phase IV (KMG-IV): sequencing the most valuable type-strain genomes for metagenomic binning, comparative biology and taxonomic classification.</title>
        <authorList>
            <person name="Goeker M."/>
        </authorList>
    </citation>
    <scope>NUCLEOTIDE SEQUENCE [LARGE SCALE GENOMIC DNA]</scope>
    <source>
        <strain evidence="3 4">DSM 25879</strain>
    </source>
</reference>
<evidence type="ECO:0000259" key="2">
    <source>
        <dbReference type="Pfam" id="PF12867"/>
    </source>
</evidence>
<evidence type="ECO:0000256" key="1">
    <source>
        <dbReference type="SAM" id="Coils"/>
    </source>
</evidence>
<dbReference type="Gene3D" id="1.20.120.450">
    <property type="entry name" value="dinb family like domain"/>
    <property type="match status" value="1"/>
</dbReference>
<dbReference type="EMBL" id="JAFBED010000012">
    <property type="protein sequence ID" value="MBM7621961.1"/>
    <property type="molecule type" value="Genomic_DNA"/>
</dbReference>
<dbReference type="InterPro" id="IPR024775">
    <property type="entry name" value="DinB-like"/>
</dbReference>
<evidence type="ECO:0000313" key="3">
    <source>
        <dbReference type="EMBL" id="MBM7621961.1"/>
    </source>
</evidence>
<evidence type="ECO:0000313" key="4">
    <source>
        <dbReference type="Proteomes" id="UP000737402"/>
    </source>
</evidence>
<dbReference type="RefSeq" id="WP_204419044.1">
    <property type="nucleotide sequence ID" value="NZ_JAFBED010000012.1"/>
</dbReference>
<feature type="coiled-coil region" evidence="1">
    <location>
        <begin position="93"/>
        <end position="120"/>
    </location>
</feature>
<feature type="domain" description="DinB-like" evidence="2">
    <location>
        <begin position="9"/>
        <end position="146"/>
    </location>
</feature>
<name>A0ABS2P4T3_9BACI</name>